<feature type="transmembrane region" description="Helical" evidence="1">
    <location>
        <begin position="50"/>
        <end position="75"/>
    </location>
</feature>
<feature type="transmembrane region" description="Helical" evidence="1">
    <location>
        <begin position="21"/>
        <end position="44"/>
    </location>
</feature>
<comment type="caution">
    <text evidence="2">The sequence shown here is derived from an EMBL/GenBank/DDBJ whole genome shotgun (WGS) entry which is preliminary data.</text>
</comment>
<name>A0ABS1H369_9BACL</name>
<keyword evidence="1" id="KW-0812">Transmembrane</keyword>
<evidence type="ECO:0000313" key="2">
    <source>
        <dbReference type="EMBL" id="MBK3493841.1"/>
    </source>
</evidence>
<keyword evidence="3" id="KW-1185">Reference proteome</keyword>
<keyword evidence="1" id="KW-1133">Transmembrane helix</keyword>
<gene>
    <name evidence="2" type="ORF">JFL43_02995</name>
</gene>
<evidence type="ECO:0008006" key="4">
    <source>
        <dbReference type="Google" id="ProtNLM"/>
    </source>
</evidence>
<reference evidence="2 3" key="1">
    <citation type="submission" date="2020-12" db="EMBL/GenBank/DDBJ databases">
        <title>YIM B01967 draft genome.</title>
        <authorList>
            <person name="Yan X."/>
        </authorList>
    </citation>
    <scope>NUCLEOTIDE SEQUENCE [LARGE SCALE GENOMIC DNA]</scope>
    <source>
        <strain evidence="2 3">YIM B01967</strain>
    </source>
</reference>
<sequence length="80" mass="9057">MIILVFFLPVAINKSTQSAQWVIVVMMILIGASAFYLLLVLITAEEVPSIFYFLSVPAIALVVLYLSYRICIILYEKKDL</sequence>
<organism evidence="2 3">
    <name type="scientific">Viridibacillus soli</name>
    <dbReference type="NCBI Taxonomy" id="2798301"/>
    <lineage>
        <taxon>Bacteria</taxon>
        <taxon>Bacillati</taxon>
        <taxon>Bacillota</taxon>
        <taxon>Bacilli</taxon>
        <taxon>Bacillales</taxon>
        <taxon>Caryophanaceae</taxon>
        <taxon>Viridibacillus</taxon>
    </lineage>
</organism>
<dbReference type="EMBL" id="JAEOAH010000003">
    <property type="protein sequence ID" value="MBK3493841.1"/>
    <property type="molecule type" value="Genomic_DNA"/>
</dbReference>
<protein>
    <recommendedName>
        <fullName evidence="4">Group-specific protein</fullName>
    </recommendedName>
</protein>
<dbReference type="RefSeq" id="WP_200747863.1">
    <property type="nucleotide sequence ID" value="NZ_JAEOAH010000003.1"/>
</dbReference>
<keyword evidence="1" id="KW-0472">Membrane</keyword>
<accession>A0ABS1H369</accession>
<dbReference type="Proteomes" id="UP000618943">
    <property type="component" value="Unassembled WGS sequence"/>
</dbReference>
<proteinExistence type="predicted"/>
<evidence type="ECO:0000313" key="3">
    <source>
        <dbReference type="Proteomes" id="UP000618943"/>
    </source>
</evidence>
<evidence type="ECO:0000256" key="1">
    <source>
        <dbReference type="SAM" id="Phobius"/>
    </source>
</evidence>